<dbReference type="InterPro" id="IPR002052">
    <property type="entry name" value="DNA_methylase_N6_adenine_CS"/>
</dbReference>
<organism evidence="1 2">
    <name type="scientific">Anaerococcus degeneri</name>
    <dbReference type="NCBI Taxonomy" id="361500"/>
    <lineage>
        <taxon>Bacteria</taxon>
        <taxon>Bacillati</taxon>
        <taxon>Bacillota</taxon>
        <taxon>Tissierellia</taxon>
        <taxon>Tissierellales</taxon>
        <taxon>Peptoniphilaceae</taxon>
        <taxon>Anaerococcus</taxon>
    </lineage>
</organism>
<sequence length="364" mass="42710">MSRQASNKNLKKASKNKNDEFYTQLVDIERELKYYKAHFRDKVVYCNCDDPRVSNFFKYFYLNFEYLGLKKLIATCYKNQDIDLFSMNDKEEAVWLEYNGNGNIDDFDNVEVNNLKGDGDFRSEECIELLKQADVVVTNPPFSLFREYIGQLVEYDKKFLVIGNINCLTYKEIFALIKENKAWLGNGMGRWISGFIVPEHYELYGTETKINEDGERIVSTNNCLWLTNLDIEKRHDDLLLYENYTEDKYPMYVNYDAINVDKTNEIPMDYDGIMGVPITFLDKYNPDQFEIVELGIVGSCNFKNNKKMEILKNGKPTGKITYNAKGTLYRKYNKLKDKKPPAFRDCETGELYTSIYARILIKRK</sequence>
<dbReference type="GO" id="GO:0032259">
    <property type="term" value="P:methylation"/>
    <property type="evidence" value="ECO:0007669"/>
    <property type="project" value="UniProtKB-KW"/>
</dbReference>
<dbReference type="Pfam" id="PF13651">
    <property type="entry name" value="EcoRI_methylase"/>
    <property type="match status" value="1"/>
</dbReference>
<evidence type="ECO:0000313" key="2">
    <source>
        <dbReference type="Proteomes" id="UP001198374"/>
    </source>
</evidence>
<accession>A0ABS7Z1J9</accession>
<dbReference type="PROSITE" id="PS00092">
    <property type="entry name" value="N6_MTASE"/>
    <property type="match status" value="1"/>
</dbReference>
<keyword evidence="1" id="KW-0489">Methyltransferase</keyword>
<dbReference type="Proteomes" id="UP001198374">
    <property type="component" value="Unassembled WGS sequence"/>
</dbReference>
<dbReference type="RefSeq" id="WP_209775236.1">
    <property type="nucleotide sequence ID" value="NZ_JAGGLO010000024.1"/>
</dbReference>
<evidence type="ECO:0000313" key="1">
    <source>
        <dbReference type="EMBL" id="MCA2097264.1"/>
    </source>
</evidence>
<keyword evidence="2" id="KW-1185">Reference proteome</keyword>
<gene>
    <name evidence="1" type="ORF">LDJ82_10210</name>
</gene>
<protein>
    <submittedName>
        <fullName evidence="1">Adenine-specific methyltransferase EcoRI family protein</fullName>
    </submittedName>
</protein>
<dbReference type="InterPro" id="IPR025247">
    <property type="entry name" value="EcoRI-like_methylase"/>
</dbReference>
<name>A0ABS7Z1J9_9FIRM</name>
<comment type="caution">
    <text evidence="1">The sequence shown here is derived from an EMBL/GenBank/DDBJ whole genome shotgun (WGS) entry which is preliminary data.</text>
</comment>
<keyword evidence="1" id="KW-0808">Transferase</keyword>
<proteinExistence type="predicted"/>
<dbReference type="GO" id="GO:0008168">
    <property type="term" value="F:methyltransferase activity"/>
    <property type="evidence" value="ECO:0007669"/>
    <property type="project" value="UniProtKB-KW"/>
</dbReference>
<dbReference type="EMBL" id="JAIWIY010000002">
    <property type="protein sequence ID" value="MCA2097264.1"/>
    <property type="molecule type" value="Genomic_DNA"/>
</dbReference>
<reference evidence="2" key="1">
    <citation type="submission" date="2023-07" db="EMBL/GenBank/DDBJ databases">
        <title>FDA dAtabase for Regulatory Grade micrObial Sequences (FDA-ARGOS): Supporting development and validation of Infectious Disease Dx tests.</title>
        <authorList>
            <person name="Sproer C."/>
            <person name="Gronow S."/>
            <person name="Severitt S."/>
            <person name="Schroder I."/>
            <person name="Tallon L."/>
            <person name="Sadzewicz L."/>
            <person name="Zhao X."/>
            <person name="Boylan J."/>
            <person name="Ott S."/>
            <person name="Bowen H."/>
            <person name="Vavikolanu K."/>
            <person name="Hazen T."/>
            <person name="Aluvathingal J."/>
            <person name="Nadendla S."/>
            <person name="Lowell S."/>
            <person name="Myers T."/>
            <person name="Yan Y."/>
        </authorList>
    </citation>
    <scope>NUCLEOTIDE SEQUENCE [LARGE SCALE GENOMIC DNA]</scope>
    <source>
        <strain evidence="2">FDAARGOS_1538</strain>
    </source>
</reference>